<dbReference type="Proteomes" id="UP000663937">
    <property type="component" value="Chromosome"/>
</dbReference>
<evidence type="ECO:0000313" key="2">
    <source>
        <dbReference type="Proteomes" id="UP000663937"/>
    </source>
</evidence>
<dbReference type="RefSeq" id="WP_227422225.1">
    <property type="nucleotide sequence ID" value="NZ_CP071868.1"/>
</dbReference>
<keyword evidence="2" id="KW-1185">Reference proteome</keyword>
<dbReference type="EMBL" id="CP071868">
    <property type="protein sequence ID" value="QTE27997.1"/>
    <property type="molecule type" value="Genomic_DNA"/>
</dbReference>
<evidence type="ECO:0000313" key="1">
    <source>
        <dbReference type="EMBL" id="QTE27997.1"/>
    </source>
</evidence>
<dbReference type="KEGG" id="psic:J4E96_11330"/>
<sequence>MAEPKTRPTDRDVTEFLDAVAHPRRRAEGHVLRELMERVTQQPAVMWGPTMVGFGSTSHTNTLGTNNWFDVGFSPRTPALTIYGIHNAYEPDNPLLAELGPHTTGKSCVYVKRLDAIDLEVLERLVGDAWRALHG</sequence>
<reference evidence="1" key="1">
    <citation type="submission" date="2021-03" db="EMBL/GenBank/DDBJ databases">
        <title>Pengzhenrongella sicca gen. nov., sp. nov., a new member of suborder Micrococcineae isolated from High-Arctic tundra soil.</title>
        <authorList>
            <person name="Peng F."/>
        </authorList>
    </citation>
    <scope>NUCLEOTIDE SEQUENCE</scope>
    <source>
        <strain evidence="1">LRZ-2</strain>
    </source>
</reference>
<organism evidence="1 2">
    <name type="scientific">Pengzhenrongella sicca</name>
    <dbReference type="NCBI Taxonomy" id="2819238"/>
    <lineage>
        <taxon>Bacteria</taxon>
        <taxon>Bacillati</taxon>
        <taxon>Actinomycetota</taxon>
        <taxon>Actinomycetes</taxon>
        <taxon>Micrococcales</taxon>
        <taxon>Pengzhenrongella</taxon>
    </lineage>
</organism>
<protein>
    <submittedName>
        <fullName evidence="1">DUF1801 domain-containing protein</fullName>
    </submittedName>
</protein>
<accession>A0A8A4ZBW8</accession>
<gene>
    <name evidence="1" type="ORF">J4E96_11330</name>
</gene>
<name>A0A8A4ZBW8_9MICO</name>
<proteinExistence type="predicted"/>
<dbReference type="AlphaFoldDB" id="A0A8A4ZBW8"/>